<dbReference type="GO" id="GO:0006656">
    <property type="term" value="P:phosphatidylcholine biosynthetic process"/>
    <property type="evidence" value="ECO:0007669"/>
    <property type="project" value="UniProtKB-UniPathway"/>
</dbReference>
<keyword evidence="4" id="KW-0949">S-adenosyl-L-methionine</keyword>
<evidence type="ECO:0000256" key="12">
    <source>
        <dbReference type="SAM" id="Phobius"/>
    </source>
</evidence>
<keyword evidence="11" id="KW-1208">Phospholipid metabolism</keyword>
<feature type="transmembrane region" description="Helical" evidence="12">
    <location>
        <begin position="160"/>
        <end position="179"/>
    </location>
</feature>
<dbReference type="Gene3D" id="1.20.120.1630">
    <property type="match status" value="1"/>
</dbReference>
<keyword evidence="5 12" id="KW-0812">Transmembrane</keyword>
<organism evidence="13 14">
    <name type="scientific">Collybiopsis confluens</name>
    <dbReference type="NCBI Taxonomy" id="2823264"/>
    <lineage>
        <taxon>Eukaryota</taxon>
        <taxon>Fungi</taxon>
        <taxon>Dikarya</taxon>
        <taxon>Basidiomycota</taxon>
        <taxon>Agaricomycotina</taxon>
        <taxon>Agaricomycetes</taxon>
        <taxon>Agaricomycetidae</taxon>
        <taxon>Agaricales</taxon>
        <taxon>Marasmiineae</taxon>
        <taxon>Omphalotaceae</taxon>
        <taxon>Collybiopsis</taxon>
    </lineage>
</organism>
<evidence type="ECO:0000256" key="11">
    <source>
        <dbReference type="ARBA" id="ARBA00023264"/>
    </source>
</evidence>
<evidence type="ECO:0000256" key="1">
    <source>
        <dbReference type="ARBA" id="ARBA00004127"/>
    </source>
</evidence>
<dbReference type="UniPathway" id="UPA00753"/>
<comment type="subcellular location">
    <subcellularLocation>
        <location evidence="1">Endomembrane system</location>
        <topology evidence="1">Multi-pass membrane protein</topology>
    </subcellularLocation>
</comment>
<dbReference type="OrthoDB" id="422086at2759"/>
<keyword evidence="10" id="KW-0594">Phospholipid biosynthesis</keyword>
<dbReference type="PANTHER" id="PTHR43847">
    <property type="entry name" value="BLL3993 PROTEIN"/>
    <property type="match status" value="1"/>
</dbReference>
<evidence type="ECO:0000256" key="2">
    <source>
        <dbReference type="ARBA" id="ARBA00022516"/>
    </source>
</evidence>
<dbReference type="Pfam" id="PF04191">
    <property type="entry name" value="PEMT"/>
    <property type="match status" value="1"/>
</dbReference>
<evidence type="ECO:0000256" key="10">
    <source>
        <dbReference type="ARBA" id="ARBA00023209"/>
    </source>
</evidence>
<dbReference type="AlphaFoldDB" id="A0A8H5M5I4"/>
<dbReference type="PANTHER" id="PTHR43847:SF1">
    <property type="entry name" value="BLL3993 PROTEIN"/>
    <property type="match status" value="1"/>
</dbReference>
<protein>
    <recommendedName>
        <fullName evidence="15">Protein-S-isoprenylcysteine O-methyltransferase</fullName>
    </recommendedName>
</protein>
<keyword evidence="6" id="KW-0256">Endoplasmic reticulum</keyword>
<reference evidence="13 14" key="1">
    <citation type="journal article" date="2020" name="ISME J.">
        <title>Uncovering the hidden diversity of litter-decomposition mechanisms in mushroom-forming fungi.</title>
        <authorList>
            <person name="Floudas D."/>
            <person name="Bentzer J."/>
            <person name="Ahren D."/>
            <person name="Johansson T."/>
            <person name="Persson P."/>
            <person name="Tunlid A."/>
        </authorList>
    </citation>
    <scope>NUCLEOTIDE SEQUENCE [LARGE SCALE GENOMIC DNA]</scope>
    <source>
        <strain evidence="13 14">CBS 406.79</strain>
    </source>
</reference>
<feature type="transmembrane region" description="Helical" evidence="12">
    <location>
        <begin position="60"/>
        <end position="81"/>
    </location>
</feature>
<evidence type="ECO:0000256" key="4">
    <source>
        <dbReference type="ARBA" id="ARBA00022691"/>
    </source>
</evidence>
<name>A0A8H5M5I4_9AGAR</name>
<evidence type="ECO:0000256" key="8">
    <source>
        <dbReference type="ARBA" id="ARBA00023098"/>
    </source>
</evidence>
<feature type="transmembrane region" description="Helical" evidence="12">
    <location>
        <begin position="101"/>
        <end position="124"/>
    </location>
</feature>
<keyword evidence="3" id="KW-0489">Methyltransferase</keyword>
<evidence type="ECO:0000256" key="6">
    <source>
        <dbReference type="ARBA" id="ARBA00022824"/>
    </source>
</evidence>
<evidence type="ECO:0000256" key="7">
    <source>
        <dbReference type="ARBA" id="ARBA00022989"/>
    </source>
</evidence>
<evidence type="ECO:0000313" key="14">
    <source>
        <dbReference type="Proteomes" id="UP000518752"/>
    </source>
</evidence>
<dbReference type="GO" id="GO:0012505">
    <property type="term" value="C:endomembrane system"/>
    <property type="evidence" value="ECO:0007669"/>
    <property type="project" value="UniProtKB-SubCell"/>
</dbReference>
<keyword evidence="2" id="KW-0444">Lipid biosynthesis</keyword>
<evidence type="ECO:0000313" key="13">
    <source>
        <dbReference type="EMBL" id="KAF5381502.1"/>
    </source>
</evidence>
<feature type="transmembrane region" description="Helical" evidence="12">
    <location>
        <begin position="12"/>
        <end position="32"/>
    </location>
</feature>
<proteinExistence type="predicted"/>
<dbReference type="GO" id="GO:0008168">
    <property type="term" value="F:methyltransferase activity"/>
    <property type="evidence" value="ECO:0007669"/>
    <property type="project" value="UniProtKB-KW"/>
</dbReference>
<evidence type="ECO:0008006" key="15">
    <source>
        <dbReference type="Google" id="ProtNLM"/>
    </source>
</evidence>
<evidence type="ECO:0000256" key="9">
    <source>
        <dbReference type="ARBA" id="ARBA00023136"/>
    </source>
</evidence>
<gene>
    <name evidence="13" type="ORF">D9757_008176</name>
</gene>
<keyword evidence="14" id="KW-1185">Reference proteome</keyword>
<dbReference type="InterPro" id="IPR052527">
    <property type="entry name" value="Metal_cation-efflux_comp"/>
</dbReference>
<dbReference type="InterPro" id="IPR007318">
    <property type="entry name" value="Phopholipid_MeTrfase"/>
</dbReference>
<dbReference type="EMBL" id="JAACJN010000057">
    <property type="protein sequence ID" value="KAF5381502.1"/>
    <property type="molecule type" value="Genomic_DNA"/>
</dbReference>
<dbReference type="Proteomes" id="UP000518752">
    <property type="component" value="Unassembled WGS sequence"/>
</dbReference>
<comment type="caution">
    <text evidence="13">The sequence shown here is derived from an EMBL/GenBank/DDBJ whole genome shotgun (WGS) entry which is preliminary data.</text>
</comment>
<keyword evidence="7 12" id="KW-1133">Transmembrane helix</keyword>
<keyword evidence="9 12" id="KW-0472">Membrane</keyword>
<evidence type="ECO:0000256" key="5">
    <source>
        <dbReference type="ARBA" id="ARBA00022692"/>
    </source>
</evidence>
<keyword evidence="8" id="KW-0443">Lipid metabolism</keyword>
<evidence type="ECO:0000256" key="3">
    <source>
        <dbReference type="ARBA" id="ARBA00022603"/>
    </source>
</evidence>
<accession>A0A8H5M5I4</accession>
<dbReference type="GO" id="GO:0032259">
    <property type="term" value="P:methylation"/>
    <property type="evidence" value="ECO:0007669"/>
    <property type="project" value="UniProtKB-KW"/>
</dbReference>
<keyword evidence="3" id="KW-0808">Transferase</keyword>
<sequence>MNSYIAGLHLSHAQGVESIVATSTVAMMIMFARDGSRNMKNAHKEGGEIKSLPTTFIGRFVTPLHALAVTVVPVTYLAGVLSNRMVQPAWYARTAFDVGDLSVGALAWIRTGAAAVAWIGGVWLQRACLRALGKQFHFIGTRDKAQVVSTGPYRIVRHPLYSAVLGQLAVLSIAYWSWIPLVSLGITLGAFAVKIPIEESLIDNDLAMGTAYAEYKKKVPYRLIPYVW</sequence>